<dbReference type="InterPro" id="IPR033723">
    <property type="entry name" value="PET_prickle"/>
</dbReference>
<reference evidence="17 18" key="1">
    <citation type="submission" date="2019-02" db="EMBL/GenBank/DDBJ databases">
        <title>Opniocepnalus argus genome.</title>
        <authorList>
            <person name="Zhou C."/>
            <person name="Xiao S."/>
        </authorList>
    </citation>
    <scope>NUCLEOTIDE SEQUENCE [LARGE SCALE GENOMIC DNA]</scope>
    <source>
        <strain evidence="17">OARG1902GOOAL</strain>
        <tissue evidence="17">Muscle</tissue>
    </source>
</reference>
<proteinExistence type="inferred from homology"/>
<organism evidence="17 18">
    <name type="scientific">Channa argus</name>
    <name type="common">Northern snakehead</name>
    <name type="synonym">Ophicephalus argus</name>
    <dbReference type="NCBI Taxonomy" id="215402"/>
    <lineage>
        <taxon>Eukaryota</taxon>
        <taxon>Metazoa</taxon>
        <taxon>Chordata</taxon>
        <taxon>Craniata</taxon>
        <taxon>Vertebrata</taxon>
        <taxon>Euteleostomi</taxon>
        <taxon>Actinopterygii</taxon>
        <taxon>Neopterygii</taxon>
        <taxon>Teleostei</taxon>
        <taxon>Neoteleostei</taxon>
        <taxon>Acanthomorphata</taxon>
        <taxon>Anabantaria</taxon>
        <taxon>Anabantiformes</taxon>
        <taxon>Channoidei</taxon>
        <taxon>Channidae</taxon>
        <taxon>Channa</taxon>
    </lineage>
</organism>
<keyword evidence="5" id="KW-0677">Repeat</keyword>
<feature type="domain" description="MARVEL" evidence="15">
    <location>
        <begin position="1"/>
        <end position="108"/>
    </location>
</feature>
<evidence type="ECO:0000259" key="14">
    <source>
        <dbReference type="PROSITE" id="PS50023"/>
    </source>
</evidence>
<evidence type="ECO:0000256" key="1">
    <source>
        <dbReference type="ARBA" id="ARBA00004141"/>
    </source>
</evidence>
<feature type="compositionally biased region" description="Basic and acidic residues" evidence="12">
    <location>
        <begin position="934"/>
        <end position="945"/>
    </location>
</feature>
<dbReference type="AlphaFoldDB" id="A0A6G1Q420"/>
<dbReference type="PANTHER" id="PTHR24211">
    <property type="entry name" value="LIM DOMAIN-CONTAINING PROTEIN"/>
    <property type="match status" value="1"/>
</dbReference>
<evidence type="ECO:0000313" key="17">
    <source>
        <dbReference type="EMBL" id="KAF3697189.1"/>
    </source>
</evidence>
<keyword evidence="9 11" id="KW-0472">Membrane</keyword>
<evidence type="ECO:0000259" key="16">
    <source>
        <dbReference type="PROSITE" id="PS51303"/>
    </source>
</evidence>
<evidence type="ECO:0000256" key="12">
    <source>
        <dbReference type="SAM" id="MobiDB-lite"/>
    </source>
</evidence>
<evidence type="ECO:0000256" key="13">
    <source>
        <dbReference type="SAM" id="Phobius"/>
    </source>
</evidence>
<keyword evidence="18" id="KW-1185">Reference proteome</keyword>
<evidence type="ECO:0000256" key="6">
    <source>
        <dbReference type="ARBA" id="ARBA00022833"/>
    </source>
</evidence>
<dbReference type="CDD" id="cd09418">
    <property type="entry name" value="LIM2_Prickle"/>
    <property type="match status" value="1"/>
</dbReference>
<dbReference type="PROSITE" id="PS00478">
    <property type="entry name" value="LIM_DOMAIN_1"/>
    <property type="match status" value="1"/>
</dbReference>
<dbReference type="SMART" id="SM00132">
    <property type="entry name" value="LIM"/>
    <property type="match status" value="3"/>
</dbReference>
<dbReference type="GO" id="GO:0008270">
    <property type="term" value="F:zinc ion binding"/>
    <property type="evidence" value="ECO:0007669"/>
    <property type="project" value="InterPro"/>
</dbReference>
<evidence type="ECO:0000256" key="5">
    <source>
        <dbReference type="ARBA" id="ARBA00022737"/>
    </source>
</evidence>
<feature type="compositionally biased region" description="Basic and acidic residues" evidence="12">
    <location>
        <begin position="901"/>
        <end position="921"/>
    </location>
</feature>
<feature type="compositionally biased region" description="Polar residues" evidence="12">
    <location>
        <begin position="852"/>
        <end position="863"/>
    </location>
</feature>
<evidence type="ECO:0000256" key="8">
    <source>
        <dbReference type="ARBA" id="ARBA00023038"/>
    </source>
</evidence>
<accession>A0A6G1Q420</accession>
<dbReference type="InterPro" id="IPR010442">
    <property type="entry name" value="PET_domain"/>
</dbReference>
<dbReference type="FunFam" id="2.10.110.10:FF:000022">
    <property type="entry name" value="prickle-like protein 2 isoform X1"/>
    <property type="match status" value="1"/>
</dbReference>
<keyword evidence="6 10" id="KW-0862">Zinc</keyword>
<dbReference type="CDD" id="cd09827">
    <property type="entry name" value="PET_Prickle"/>
    <property type="match status" value="1"/>
</dbReference>
<evidence type="ECO:0000256" key="10">
    <source>
        <dbReference type="PROSITE-ProRule" id="PRU00125"/>
    </source>
</evidence>
<reference evidence="18" key="2">
    <citation type="submission" date="2019-02" db="EMBL/GenBank/DDBJ databases">
        <title>Opniocepnalus argus Var Kimnra genome.</title>
        <authorList>
            <person name="Zhou C."/>
            <person name="Xiao S."/>
        </authorList>
    </citation>
    <scope>NUCLEOTIDE SEQUENCE [LARGE SCALE GENOMIC DNA]</scope>
</reference>
<feature type="compositionally biased region" description="Pro residues" evidence="12">
    <location>
        <begin position="680"/>
        <end position="697"/>
    </location>
</feature>
<gene>
    <name evidence="17" type="ORF">EXN66_Car012869</name>
</gene>
<protein>
    <submittedName>
        <fullName evidence="17">Prickle planar cell polarity protein 3</fullName>
    </submittedName>
</protein>
<dbReference type="FunFam" id="2.10.110.10:FF:000035">
    <property type="entry name" value="prickle-like protein 2 isoform X1"/>
    <property type="match status" value="1"/>
</dbReference>
<feature type="region of interest" description="Disordered" evidence="12">
    <location>
        <begin position="566"/>
        <end position="585"/>
    </location>
</feature>
<evidence type="ECO:0000256" key="9">
    <source>
        <dbReference type="ARBA" id="ARBA00023136"/>
    </source>
</evidence>
<feature type="transmembrane region" description="Helical" evidence="13">
    <location>
        <begin position="58"/>
        <end position="77"/>
    </location>
</feature>
<evidence type="ECO:0000313" key="18">
    <source>
        <dbReference type="Proteomes" id="UP000503349"/>
    </source>
</evidence>
<dbReference type="InterPro" id="IPR047120">
    <property type="entry name" value="Pk/Esn/Tes"/>
</dbReference>
<dbReference type="GO" id="GO:0016020">
    <property type="term" value="C:membrane"/>
    <property type="evidence" value="ECO:0007669"/>
    <property type="project" value="UniProtKB-SubCell"/>
</dbReference>
<evidence type="ECO:0000256" key="11">
    <source>
        <dbReference type="PROSITE-ProRule" id="PRU00581"/>
    </source>
</evidence>
<dbReference type="CDD" id="cd09415">
    <property type="entry name" value="LIM1_Prickle"/>
    <property type="match status" value="1"/>
</dbReference>
<dbReference type="PROSITE" id="PS51225">
    <property type="entry name" value="MARVEL"/>
    <property type="match status" value="1"/>
</dbReference>
<dbReference type="InterPro" id="IPR001781">
    <property type="entry name" value="Znf_LIM"/>
</dbReference>
<feature type="domain" description="LIM zinc-binding" evidence="14">
    <location>
        <begin position="379"/>
        <end position="439"/>
    </location>
</feature>
<keyword evidence="8 10" id="KW-0440">LIM domain</keyword>
<dbReference type="SUPFAM" id="SSF57716">
    <property type="entry name" value="Glucocorticoid receptor-like (DNA-binding domain)"/>
    <property type="match status" value="2"/>
</dbReference>
<feature type="domain" description="PET" evidence="16">
    <location>
        <begin position="204"/>
        <end position="312"/>
    </location>
</feature>
<evidence type="ECO:0000256" key="7">
    <source>
        <dbReference type="ARBA" id="ARBA00022989"/>
    </source>
</evidence>
<name>A0A6G1Q420_CHAAH</name>
<comment type="similarity">
    <text evidence="2">Belongs to the prickle / espinas / testin family.</text>
</comment>
<dbReference type="Pfam" id="PF00412">
    <property type="entry name" value="LIM"/>
    <property type="match status" value="2"/>
</dbReference>
<dbReference type="InterPro" id="IPR008253">
    <property type="entry name" value="Marvel"/>
</dbReference>
<sequence>MVISLIIIICYAASVYGGYSALAICEMIFAIVFFVIFMMDLDKQFILVNWLWTDFFRAGIGAILYIITSLICVFNGAKDSALIAGGVFGLIAALLFSFDTYTIFLQIKSTRHHASASTVVIFAPALKIYSTKFYFETFTGNSFFKQEEEDPDRGQPCMRCGDQCPGFRVHGWRKICVHCKCVREEHAVRSVPGQLEKMMTKLVSDFQRHSISDDDSGCASEEYAWVPPGLKPEQVYQYFSCLPEDRVPYVNSPGERYRIKQLLHQLPAHDSEPQYCNSLDEEEKKELRLFSQQRKRENLGRGNVRLFPVTMTGAICQQCGRQICGGDIAVFASRAGHGSCWHPQCFQCASCSELLVDLIYFYQDGQIYCGRHHAERLKPRCQACDEIILADECTEAEGRYWHMKHFCCFECEAALGGQRYIMRESRPYCCSCYESLYAEYCDSCGEHIGIDQGQMTYEGQHWHAVESCFCCARCRLALLGKPFLPRGGLIFCSRPCSLGEDPNNSDSCDSALQSRPPQHIKRCGTPEKHKHSQCGSPLKPLEGANLTISSAKDCVQTADENRGVHCTAPVQNGVPAPGGLSRPRGSYSPLPHIHLGNGLGPSWPSDLPHYSLLPGNCGFKPPISGLQFQEELNGNTGLTGLNSRGTSSAKDCRNWVERTNQVKQVFPRKTMCVNVRVSPDSPPVPLNNPSMLPPPLPIKSRDLMSQDSPPPSLVQQEDRPCDSPPPLTRSGTARVSFREPISSSYSVDEDDNEDGHEEEIQEGDENQQDDDEVEGVFSSRLQFQKGIPPQMDLLDGFSNHQRGQRRGCSRSRIPSEPNLHSGAERRSRRPRSDRPRLDTLDRRGEKERDNRGSTNTSSLTLQSGHYKHDDSCSTCSSSSDSEEEGFFLGQPIPLPPQLRKQQPEEGKEGEEKEREMQRDWGLRGSMRRRAHSLGAKDKDKNCAIA</sequence>
<feature type="compositionally biased region" description="Acidic residues" evidence="12">
    <location>
        <begin position="747"/>
        <end position="774"/>
    </location>
</feature>
<dbReference type="PROSITE" id="PS50023">
    <property type="entry name" value="LIM_DOMAIN_2"/>
    <property type="match status" value="2"/>
</dbReference>
<keyword evidence="3 11" id="KW-0812">Transmembrane</keyword>
<dbReference type="PANTHER" id="PTHR24211:SF19">
    <property type="entry name" value="PRICKLE PLANAR CELL POLARITY PROTEIN 3"/>
    <property type="match status" value="1"/>
</dbReference>
<feature type="domain" description="LIM zinc-binding" evidence="14">
    <location>
        <begin position="314"/>
        <end position="378"/>
    </location>
</feature>
<dbReference type="InterPro" id="IPR033727">
    <property type="entry name" value="LIM3_prickle"/>
</dbReference>
<evidence type="ECO:0000256" key="3">
    <source>
        <dbReference type="ARBA" id="ARBA00022692"/>
    </source>
</evidence>
<feature type="compositionally biased region" description="Basic and acidic residues" evidence="12">
    <location>
        <begin position="822"/>
        <end position="851"/>
    </location>
</feature>
<dbReference type="PROSITE" id="PS51303">
    <property type="entry name" value="PET"/>
    <property type="match status" value="1"/>
</dbReference>
<dbReference type="Pfam" id="PF06297">
    <property type="entry name" value="PET"/>
    <property type="match status" value="1"/>
</dbReference>
<dbReference type="InterPro" id="IPR033725">
    <property type="entry name" value="LIM1_prickle"/>
</dbReference>
<dbReference type="EMBL" id="CM015723">
    <property type="protein sequence ID" value="KAF3697189.1"/>
    <property type="molecule type" value="Genomic_DNA"/>
</dbReference>
<evidence type="ECO:0000256" key="4">
    <source>
        <dbReference type="ARBA" id="ARBA00022723"/>
    </source>
</evidence>
<keyword evidence="4 10" id="KW-0479">Metal-binding</keyword>
<dbReference type="FunFam" id="2.10.110.10:FF:000005">
    <property type="entry name" value="Testin isoform 1"/>
    <property type="match status" value="1"/>
</dbReference>
<feature type="transmembrane region" description="Helical" evidence="13">
    <location>
        <begin position="83"/>
        <end position="104"/>
    </location>
</feature>
<dbReference type="CDD" id="cd09420">
    <property type="entry name" value="LIM3_Prickle"/>
    <property type="match status" value="1"/>
</dbReference>
<feature type="region of interest" description="Disordered" evidence="12">
    <location>
        <begin position="680"/>
        <end position="945"/>
    </location>
</feature>
<evidence type="ECO:0000259" key="15">
    <source>
        <dbReference type="PROSITE" id="PS51225"/>
    </source>
</evidence>
<keyword evidence="7 13" id="KW-1133">Transmembrane helix</keyword>
<comment type="subcellular location">
    <subcellularLocation>
        <location evidence="1">Membrane</location>
        <topology evidence="1">Multi-pass membrane protein</topology>
    </subcellularLocation>
</comment>
<dbReference type="Proteomes" id="UP000503349">
    <property type="component" value="Chromosome 12"/>
</dbReference>
<feature type="transmembrane region" description="Helical" evidence="13">
    <location>
        <begin position="6"/>
        <end position="37"/>
    </location>
</feature>
<evidence type="ECO:0000256" key="2">
    <source>
        <dbReference type="ARBA" id="ARBA00008268"/>
    </source>
</evidence>
<dbReference type="Gene3D" id="2.10.110.10">
    <property type="entry name" value="Cysteine Rich Protein"/>
    <property type="match status" value="3"/>
</dbReference>
<dbReference type="InterPro" id="IPR033726">
    <property type="entry name" value="LIM2_prickle"/>
</dbReference>